<comment type="similarity">
    <text evidence="1">Belongs to the LytR/CpsA/Psr (LCP) family.</text>
</comment>
<dbReference type="Gene3D" id="3.40.630.190">
    <property type="entry name" value="LCP protein"/>
    <property type="match status" value="1"/>
</dbReference>
<protein>
    <submittedName>
        <fullName evidence="5">Cell envelope-related transcriptional attenuator</fullName>
    </submittedName>
</protein>
<evidence type="ECO:0000256" key="3">
    <source>
        <dbReference type="SAM" id="Phobius"/>
    </source>
</evidence>
<keyword evidence="3" id="KW-0812">Transmembrane</keyword>
<dbReference type="PANTHER" id="PTHR33392">
    <property type="entry name" value="POLYISOPRENYL-TEICHOIC ACID--PEPTIDOGLYCAN TEICHOIC ACID TRANSFERASE TAGU"/>
    <property type="match status" value="1"/>
</dbReference>
<dbReference type="RefSeq" id="WP_013624583.1">
    <property type="nucleotide sequence ID" value="NC_015172.1"/>
</dbReference>
<dbReference type="Pfam" id="PF03816">
    <property type="entry name" value="LytR_cpsA_psr"/>
    <property type="match status" value="1"/>
</dbReference>
<dbReference type="InterPro" id="IPR050922">
    <property type="entry name" value="LytR/CpsA/Psr_CW_biosynth"/>
</dbReference>
<feature type="transmembrane region" description="Helical" evidence="3">
    <location>
        <begin position="92"/>
        <end position="118"/>
    </location>
</feature>
<dbReference type="STRING" id="645991.Sgly_1410"/>
<keyword evidence="6" id="KW-1185">Reference proteome</keyword>
<name>F0SWE7_SYNGF</name>
<evidence type="ECO:0000256" key="1">
    <source>
        <dbReference type="ARBA" id="ARBA00006068"/>
    </source>
</evidence>
<evidence type="ECO:0000313" key="5">
    <source>
        <dbReference type="EMBL" id="ADY55713.1"/>
    </source>
</evidence>
<keyword evidence="3" id="KW-1133">Transmembrane helix</keyword>
<dbReference type="eggNOG" id="COG1316">
    <property type="taxonomic scope" value="Bacteria"/>
</dbReference>
<evidence type="ECO:0000256" key="2">
    <source>
        <dbReference type="SAM" id="MobiDB-lite"/>
    </source>
</evidence>
<dbReference type="NCBIfam" id="TIGR00350">
    <property type="entry name" value="lytR_cpsA_psr"/>
    <property type="match status" value="1"/>
</dbReference>
<organism evidence="5 6">
    <name type="scientific">Syntrophobotulus glycolicus (strain DSM 8271 / FlGlyR)</name>
    <dbReference type="NCBI Taxonomy" id="645991"/>
    <lineage>
        <taxon>Bacteria</taxon>
        <taxon>Bacillati</taxon>
        <taxon>Bacillota</taxon>
        <taxon>Clostridia</taxon>
        <taxon>Eubacteriales</taxon>
        <taxon>Desulfitobacteriaceae</taxon>
        <taxon>Syntrophobotulus</taxon>
    </lineage>
</organism>
<dbReference type="PANTHER" id="PTHR33392:SF6">
    <property type="entry name" value="POLYISOPRENYL-TEICHOIC ACID--PEPTIDOGLYCAN TEICHOIC ACID TRANSFERASE TAGU"/>
    <property type="match status" value="1"/>
</dbReference>
<dbReference type="EMBL" id="CP002547">
    <property type="protein sequence ID" value="ADY55713.1"/>
    <property type="molecule type" value="Genomic_DNA"/>
</dbReference>
<reference evidence="5 6" key="1">
    <citation type="journal article" date="2011" name="Stand. Genomic Sci.">
        <title>Complete genome sequence of Syntrophobotulus glycolicus type strain (FlGlyR).</title>
        <authorList>
            <person name="Han C."/>
            <person name="Mwirichia R."/>
            <person name="Chertkov O."/>
            <person name="Held B."/>
            <person name="Lapidus A."/>
            <person name="Nolan M."/>
            <person name="Lucas S."/>
            <person name="Hammon N."/>
            <person name="Deshpande S."/>
            <person name="Cheng J.F."/>
            <person name="Tapia R."/>
            <person name="Goodwin L."/>
            <person name="Pitluck S."/>
            <person name="Huntemann M."/>
            <person name="Liolios K."/>
            <person name="Ivanova N."/>
            <person name="Pagani I."/>
            <person name="Mavromatis K."/>
            <person name="Ovchinikova G."/>
            <person name="Pati A."/>
            <person name="Chen A."/>
            <person name="Palaniappan K."/>
            <person name="Land M."/>
            <person name="Hauser L."/>
            <person name="Brambilla E.M."/>
            <person name="Rohde M."/>
            <person name="Spring S."/>
            <person name="Sikorski J."/>
            <person name="Goker M."/>
            <person name="Woyke T."/>
            <person name="Bristow J."/>
            <person name="Eisen J.A."/>
            <person name="Markowitz V."/>
            <person name="Hugenholtz P."/>
            <person name="Kyrpides N.C."/>
            <person name="Klenk H.P."/>
            <person name="Detter J.C."/>
        </authorList>
    </citation>
    <scope>NUCLEOTIDE SEQUENCE [LARGE SCALE GENOMIC DNA]</scope>
    <source>
        <strain evidence="6">DSM 8271 / FlGlyR</strain>
    </source>
</reference>
<dbReference type="AlphaFoldDB" id="F0SWE7"/>
<evidence type="ECO:0000259" key="4">
    <source>
        <dbReference type="Pfam" id="PF03816"/>
    </source>
</evidence>
<proteinExistence type="inferred from homology"/>
<accession>F0SWE7</accession>
<feature type="region of interest" description="Disordered" evidence="2">
    <location>
        <begin position="494"/>
        <end position="517"/>
    </location>
</feature>
<reference evidence="6" key="2">
    <citation type="submission" date="2011-02" db="EMBL/GenBank/DDBJ databases">
        <title>The complete genome of Syntrophobotulus glycolicus DSM 8271.</title>
        <authorList>
            <person name="Lucas S."/>
            <person name="Copeland A."/>
            <person name="Lapidus A."/>
            <person name="Bruce D."/>
            <person name="Goodwin L."/>
            <person name="Pitluck S."/>
            <person name="Kyrpides N."/>
            <person name="Mavromatis K."/>
            <person name="Pagani I."/>
            <person name="Ivanova N."/>
            <person name="Mikhailova N."/>
            <person name="Chertkov O."/>
            <person name="Held B."/>
            <person name="Detter J.C."/>
            <person name="Tapia R."/>
            <person name="Han C."/>
            <person name="Land M."/>
            <person name="Hauser L."/>
            <person name="Markowitz V."/>
            <person name="Cheng J.-F."/>
            <person name="Hugenholtz P."/>
            <person name="Woyke T."/>
            <person name="Wu D."/>
            <person name="Spring S."/>
            <person name="Schroeder M."/>
            <person name="Brambilla E."/>
            <person name="Klenk H.-P."/>
            <person name="Eisen J.A."/>
        </authorList>
    </citation>
    <scope>NUCLEOTIDE SEQUENCE [LARGE SCALE GENOMIC DNA]</scope>
    <source>
        <strain evidence="6">DSM 8271 / FlGlyR</strain>
    </source>
</reference>
<sequence length="615" mass="66788">MKSWRLFLFAPFGPFRPEGRITKTVKQKYGIIGSIKRIYFGNSRNRNEKNHKILYQQARPKRYLLTAFRILRTVRKKLNGVNILVRTRSKRILLTLVLVLAGIMAGTAAAFYFGFLGFGSVDMNSRVSFLLIGTDKRPGDHSYNADSIIVASFDPRTKLVSLLSIPRDTRVALSGGKDYCKINALPSLKGIPELEKQVTALTGIKLNGYVLTNFQGFKEIIDTLGGITIDVEKNMYYETGDEEDGYINLKAGVQKLNGTKALQYARFRHDDTADIGRTARQQKVLTAVAKKALEPVNILKMPALIPQFMKAVETDLALKDLTTLAGAANSFSDAKIVSQTLPGNAIMLDGLSYWEVNKTKAREVAQNLLLGQTTSEIWDSSVMDSLDAETKARLDSPKTETVIEMPEISGVTIPKEGEEPVKTIQTEQYSGTVVWSPDDQVFVAGQKYQATITLEPKAGYTLKGIRANFFTVPGATAANAAGSGVITAQFPAVRTEPETAPEEEPEETAPAGTAPAENTATVVSRADIAGVIPPKAGAEPVTMITPTEQYSGSVIWAPADKPFEQGRQYTAVIILVPKAGYTMEGIGQNFFTVAGAAATNDPGSGIIKAAFPATE</sequence>
<feature type="compositionally biased region" description="Low complexity" evidence="2">
    <location>
        <begin position="508"/>
        <end position="517"/>
    </location>
</feature>
<dbReference type="KEGG" id="sgy:Sgly_1410"/>
<dbReference type="InterPro" id="IPR004474">
    <property type="entry name" value="LytR_CpsA_psr"/>
</dbReference>
<gene>
    <name evidence="5" type="ordered locus">Sgly_1410</name>
</gene>
<keyword evidence="3" id="KW-0472">Membrane</keyword>
<dbReference type="Proteomes" id="UP000007488">
    <property type="component" value="Chromosome"/>
</dbReference>
<feature type="domain" description="Cell envelope-related transcriptional attenuator" evidence="4">
    <location>
        <begin position="144"/>
        <end position="292"/>
    </location>
</feature>
<evidence type="ECO:0000313" key="6">
    <source>
        <dbReference type="Proteomes" id="UP000007488"/>
    </source>
</evidence>
<dbReference type="HOGENOM" id="CLU_515560_0_0_9"/>